<keyword evidence="7 9" id="KW-0472">Membrane</keyword>
<dbReference type="InterPro" id="IPR000440">
    <property type="entry name" value="NADH_UbQ/plastoQ_OxRdtase_su3"/>
</dbReference>
<dbReference type="InterPro" id="IPR038430">
    <property type="entry name" value="NDAH_ubi_oxred_su3_sf"/>
</dbReference>
<dbReference type="EC" id="7.1.1.2" evidence="9"/>
<dbReference type="GO" id="GO:0008137">
    <property type="term" value="F:NADH dehydrogenase (ubiquinone) activity"/>
    <property type="evidence" value="ECO:0007669"/>
    <property type="project" value="UniProtKB-UniRule"/>
</dbReference>
<name>A0A1B0UTV4_9HYME</name>
<keyword evidence="9" id="KW-0520">NAD</keyword>
<dbReference type="Gene3D" id="1.20.58.1610">
    <property type="entry name" value="NADH:ubiquinone/plastoquinone oxidoreductase, chain 3"/>
    <property type="match status" value="1"/>
</dbReference>
<evidence type="ECO:0000256" key="4">
    <source>
        <dbReference type="ARBA" id="ARBA00022448"/>
    </source>
</evidence>
<comment type="similarity">
    <text evidence="2 9">Belongs to the complex I subunit 3 family.</text>
</comment>
<proteinExistence type="inferred from homology"/>
<keyword evidence="9" id="KW-0249">Electron transport</keyword>
<accession>A0A1B0UTV4</accession>
<keyword evidence="5 9" id="KW-0812">Transmembrane</keyword>
<dbReference type="PANTHER" id="PTHR11058:SF9">
    <property type="entry name" value="NADH-UBIQUINONE OXIDOREDUCTASE CHAIN 3"/>
    <property type="match status" value="1"/>
</dbReference>
<reference evidence="10" key="1">
    <citation type="submission" date="2015-07" db="EMBL/GenBank/DDBJ databases">
        <title>Complete mitochondrial genome of the golden weaver ant Polyrhachis dives (Insecta: Hymenoptera: Formicidae).</title>
        <authorList>
            <person name="Song S.-L."/>
            <person name="Yong H.-S."/>
            <person name="Lim P.-E."/>
            <person name="Eamsobhana P."/>
        </authorList>
    </citation>
    <scope>NUCLEOTIDE SEQUENCE</scope>
    <source>
        <strain evidence="10">PD1</strain>
    </source>
</reference>
<keyword evidence="9 10" id="KW-0496">Mitochondrion</keyword>
<evidence type="ECO:0000256" key="9">
    <source>
        <dbReference type="RuleBase" id="RU003640"/>
    </source>
</evidence>
<feature type="transmembrane region" description="Helical" evidence="9">
    <location>
        <begin position="6"/>
        <end position="25"/>
    </location>
</feature>
<dbReference type="EMBL" id="KT266831">
    <property type="protein sequence ID" value="AMJ17071.1"/>
    <property type="molecule type" value="Genomic_DNA"/>
</dbReference>
<gene>
    <name evidence="10" type="primary">ND3</name>
</gene>
<keyword evidence="9" id="KW-0679">Respiratory chain</keyword>
<evidence type="ECO:0000256" key="2">
    <source>
        <dbReference type="ARBA" id="ARBA00008472"/>
    </source>
</evidence>
<keyword evidence="9" id="KW-1278">Translocase</keyword>
<dbReference type="AlphaFoldDB" id="A0A1B0UTV4"/>
<geneLocation type="mitochondrion" evidence="10"/>
<keyword evidence="4 9" id="KW-0813">Transport</keyword>
<keyword evidence="6 9" id="KW-1133">Transmembrane helix</keyword>
<keyword evidence="9" id="KW-0830">Ubiquinone</keyword>
<evidence type="ECO:0000256" key="7">
    <source>
        <dbReference type="ARBA" id="ARBA00023136"/>
    </source>
</evidence>
<dbReference type="GO" id="GO:0030964">
    <property type="term" value="C:NADH dehydrogenase complex"/>
    <property type="evidence" value="ECO:0007669"/>
    <property type="project" value="TreeGrafter"/>
</dbReference>
<dbReference type="RefSeq" id="YP_009272420.1">
    <property type="nucleotide sequence ID" value="NC_030790.1"/>
</dbReference>
<comment type="catalytic activity">
    <reaction evidence="8 9">
        <text>a ubiquinone + NADH + 5 H(+)(in) = a ubiquinol + NAD(+) + 4 H(+)(out)</text>
        <dbReference type="Rhea" id="RHEA:29091"/>
        <dbReference type="Rhea" id="RHEA-COMP:9565"/>
        <dbReference type="Rhea" id="RHEA-COMP:9566"/>
        <dbReference type="ChEBI" id="CHEBI:15378"/>
        <dbReference type="ChEBI" id="CHEBI:16389"/>
        <dbReference type="ChEBI" id="CHEBI:17976"/>
        <dbReference type="ChEBI" id="CHEBI:57540"/>
        <dbReference type="ChEBI" id="CHEBI:57945"/>
        <dbReference type="EC" id="7.1.1.2"/>
    </reaction>
</comment>
<comment type="subcellular location">
    <subcellularLocation>
        <location evidence="1">Membrane</location>
    </subcellularLocation>
    <subcellularLocation>
        <location evidence="9">Mitochondrion membrane</location>
        <topology evidence="9">Multi-pass membrane protein</topology>
    </subcellularLocation>
</comment>
<feature type="transmembrane region" description="Helical" evidence="9">
    <location>
        <begin position="57"/>
        <end position="81"/>
    </location>
</feature>
<evidence type="ECO:0000256" key="5">
    <source>
        <dbReference type="ARBA" id="ARBA00022692"/>
    </source>
</evidence>
<dbReference type="PANTHER" id="PTHR11058">
    <property type="entry name" value="NADH-UBIQUINONE OXIDOREDUCTASE CHAIN 3"/>
    <property type="match status" value="1"/>
</dbReference>
<evidence type="ECO:0000256" key="8">
    <source>
        <dbReference type="ARBA" id="ARBA00049551"/>
    </source>
</evidence>
<evidence type="ECO:0000313" key="10">
    <source>
        <dbReference type="EMBL" id="AMJ17071.1"/>
    </source>
</evidence>
<sequence>MLLMCTMIILFSFISLLILILNFLISSKLMKNREKTSPFECGFDPLSKSRMPFSIQFFLISLIFLIFDIEIILLLPLPYLFLYFNKMSLLMSFFFLIILILGLLIEYLEQSIDWKI</sequence>
<protein>
    <recommendedName>
        <fullName evidence="3 9">NADH-ubiquinone oxidoreductase chain 3</fullName>
        <ecNumber evidence="9">7.1.1.2</ecNumber>
    </recommendedName>
</protein>
<dbReference type="GO" id="GO:0031966">
    <property type="term" value="C:mitochondrial membrane"/>
    <property type="evidence" value="ECO:0007669"/>
    <property type="project" value="UniProtKB-SubCell"/>
</dbReference>
<comment type="function">
    <text evidence="9">Core subunit of the mitochondrial membrane respiratory chain NADH dehydrogenase (Complex I) which catalyzes electron transfer from NADH through the respiratory chain, using ubiquinone as an electron acceptor. Essential for the catalytic activity of complex I.</text>
</comment>
<evidence type="ECO:0000256" key="1">
    <source>
        <dbReference type="ARBA" id="ARBA00004370"/>
    </source>
</evidence>
<dbReference type="GeneID" id="28482610"/>
<evidence type="ECO:0000256" key="3">
    <source>
        <dbReference type="ARBA" id="ARBA00021007"/>
    </source>
</evidence>
<evidence type="ECO:0000256" key="6">
    <source>
        <dbReference type="ARBA" id="ARBA00022989"/>
    </source>
</evidence>
<feature type="transmembrane region" description="Helical" evidence="9">
    <location>
        <begin position="87"/>
        <end position="108"/>
    </location>
</feature>
<dbReference type="Pfam" id="PF00507">
    <property type="entry name" value="Oxidored_q4"/>
    <property type="match status" value="1"/>
</dbReference>
<dbReference type="CTD" id="4537"/>
<organism evidence="10">
    <name type="scientific">Polyrhachis dives</name>
    <dbReference type="NCBI Taxonomy" id="84555"/>
    <lineage>
        <taxon>Eukaryota</taxon>
        <taxon>Metazoa</taxon>
        <taxon>Ecdysozoa</taxon>
        <taxon>Arthropoda</taxon>
        <taxon>Hexapoda</taxon>
        <taxon>Insecta</taxon>
        <taxon>Pterygota</taxon>
        <taxon>Neoptera</taxon>
        <taxon>Endopterygota</taxon>
        <taxon>Hymenoptera</taxon>
        <taxon>Apocrita</taxon>
        <taxon>Aculeata</taxon>
        <taxon>Formicoidea</taxon>
        <taxon>Formicidae</taxon>
        <taxon>Formicinae</taxon>
        <taxon>Polyrhachis</taxon>
    </lineage>
</organism>